<organism evidence="2 3">
    <name type="scientific">Perkinsus chesapeaki</name>
    <name type="common">Clam parasite</name>
    <name type="synonym">Perkinsus andrewsi</name>
    <dbReference type="NCBI Taxonomy" id="330153"/>
    <lineage>
        <taxon>Eukaryota</taxon>
        <taxon>Sar</taxon>
        <taxon>Alveolata</taxon>
        <taxon>Perkinsozoa</taxon>
        <taxon>Perkinsea</taxon>
        <taxon>Perkinsida</taxon>
        <taxon>Perkinsidae</taxon>
        <taxon>Perkinsus</taxon>
    </lineage>
</organism>
<evidence type="ECO:0000313" key="2">
    <source>
        <dbReference type="EMBL" id="KAF4666182.1"/>
    </source>
</evidence>
<dbReference type="Proteomes" id="UP000591131">
    <property type="component" value="Unassembled WGS sequence"/>
</dbReference>
<keyword evidence="3" id="KW-1185">Reference proteome</keyword>
<evidence type="ECO:0000256" key="1">
    <source>
        <dbReference type="SAM" id="MobiDB-lite"/>
    </source>
</evidence>
<feature type="compositionally biased region" description="Basic and acidic residues" evidence="1">
    <location>
        <begin position="31"/>
        <end position="47"/>
    </location>
</feature>
<gene>
    <name evidence="2" type="ORF">FOL47_004225</name>
</gene>
<comment type="caution">
    <text evidence="2">The sequence shown here is derived from an EMBL/GenBank/DDBJ whole genome shotgun (WGS) entry which is preliminary data.</text>
</comment>
<dbReference type="OrthoDB" id="10612224at2759"/>
<evidence type="ECO:0000313" key="3">
    <source>
        <dbReference type="Proteomes" id="UP000591131"/>
    </source>
</evidence>
<sequence length="128" mass="14156">MSRNSTHRRRNGQAAHRVDGRKQASSGPKGRRCEGVKDSGKPKRPRADSMPQCIPFSNAASPEVKRVGRFEIEECTCTGCIRHQCHQHSYSSSNDDFAYYGDIPVVLCTKESDNEDDDKGQKPSGNSA</sequence>
<dbReference type="AlphaFoldDB" id="A0A7J6M3R7"/>
<name>A0A7J6M3R7_PERCH</name>
<dbReference type="EMBL" id="JAAPAO010000241">
    <property type="protein sequence ID" value="KAF4666182.1"/>
    <property type="molecule type" value="Genomic_DNA"/>
</dbReference>
<proteinExistence type="predicted"/>
<feature type="compositionally biased region" description="Basic residues" evidence="1">
    <location>
        <begin position="1"/>
        <end position="11"/>
    </location>
</feature>
<feature type="region of interest" description="Disordered" evidence="1">
    <location>
        <begin position="1"/>
        <end position="60"/>
    </location>
</feature>
<reference evidence="2 3" key="1">
    <citation type="submission" date="2020-04" db="EMBL/GenBank/DDBJ databases">
        <title>Perkinsus chesapeaki whole genome sequence.</title>
        <authorList>
            <person name="Bogema D.R."/>
        </authorList>
    </citation>
    <scope>NUCLEOTIDE SEQUENCE [LARGE SCALE GENOMIC DNA]</scope>
    <source>
        <strain evidence="2">ATCC PRA-425</strain>
    </source>
</reference>
<protein>
    <submittedName>
        <fullName evidence="2">Uncharacterized protein</fullName>
    </submittedName>
</protein>
<accession>A0A7J6M3R7</accession>